<evidence type="ECO:0000259" key="6">
    <source>
        <dbReference type="SMART" id="SM00829"/>
    </source>
</evidence>
<keyword evidence="3" id="KW-0521">NADP</keyword>
<keyword evidence="2" id="KW-0547">Nucleotide-binding</keyword>
<dbReference type="Proteomes" id="UP001165205">
    <property type="component" value="Unassembled WGS sequence"/>
</dbReference>
<feature type="signal peptide" evidence="5">
    <location>
        <begin position="1"/>
        <end position="26"/>
    </location>
</feature>
<protein>
    <submittedName>
        <fullName evidence="7">Unnamed protein product</fullName>
    </submittedName>
</protein>
<dbReference type="InterPro" id="IPR047122">
    <property type="entry name" value="Trans-enoyl_RdTase-like"/>
</dbReference>
<dbReference type="SMART" id="SM00829">
    <property type="entry name" value="PKS_ER"/>
    <property type="match status" value="1"/>
</dbReference>
<dbReference type="InterPro" id="IPR013154">
    <property type="entry name" value="ADH-like_N"/>
</dbReference>
<dbReference type="PANTHER" id="PTHR45348:SF2">
    <property type="entry name" value="ZINC-TYPE ALCOHOL DEHYDROGENASE-LIKE PROTEIN C2E1P3.01"/>
    <property type="match status" value="1"/>
</dbReference>
<comment type="caution">
    <text evidence="7">The sequence shown here is derived from an EMBL/GenBank/DDBJ whole genome shotgun (WGS) entry which is preliminary data.</text>
</comment>
<sequence>MGIHKLGFMSRHSILCSWLIITASQSSIMQPSYPIPIKQAAMPPNNSASWLMAKQAPNSVIDVAPYTTPSANELVIKTKAVAVNPADVGIQKLGVLLNDYPAILGCDVAGEVVEVHPTLAEVYTPGDRVIGAASPLDRKDGKYCYSAFQEYVVLKVPSIAKIPNGVAYEDAVVLPLGINTAASCLFAEKTLGLEVPSIHGVRSPRGKALLIWGASSSVGACGVQMATRAGYEVVGVASKRNHEMVKGLGASVCFDQSDPTLVDDIATYLSGKEVVGAYGAIASDSALNAMCEILDRCGGRKLVASVIPGAEQKSTKGVQIVTNFASDIGNSEVGKAIWQWLTIAMEEDWIKYMPRSEIVGKGLERIQEAIDLLAEGVSAKKLVVSI</sequence>
<evidence type="ECO:0000313" key="7">
    <source>
        <dbReference type="EMBL" id="GMG24978.1"/>
    </source>
</evidence>
<dbReference type="Pfam" id="PF00107">
    <property type="entry name" value="ADH_zinc_N"/>
    <property type="match status" value="1"/>
</dbReference>
<feature type="domain" description="Enoyl reductase (ER)" evidence="6">
    <location>
        <begin position="54"/>
        <end position="384"/>
    </location>
</feature>
<dbReference type="GO" id="GO:0000166">
    <property type="term" value="F:nucleotide binding"/>
    <property type="evidence" value="ECO:0007669"/>
    <property type="project" value="UniProtKB-KW"/>
</dbReference>
<dbReference type="InterPro" id="IPR013149">
    <property type="entry name" value="ADH-like_C"/>
</dbReference>
<reference evidence="7" key="1">
    <citation type="submission" date="2023-04" db="EMBL/GenBank/DDBJ databases">
        <title>Aspergillus oryzae NBRC 4228.</title>
        <authorList>
            <person name="Ichikawa N."/>
            <person name="Sato H."/>
            <person name="Tonouchi N."/>
        </authorList>
    </citation>
    <scope>NUCLEOTIDE SEQUENCE</scope>
    <source>
        <strain evidence="7">NBRC 4228</strain>
    </source>
</reference>
<comment type="similarity">
    <text evidence="1">Belongs to the zinc-containing alcohol dehydrogenase family.</text>
</comment>
<dbReference type="SUPFAM" id="SSF51735">
    <property type="entry name" value="NAD(P)-binding Rossmann-fold domains"/>
    <property type="match status" value="1"/>
</dbReference>
<dbReference type="EMBL" id="BSYA01000015">
    <property type="protein sequence ID" value="GMG24978.1"/>
    <property type="molecule type" value="Genomic_DNA"/>
</dbReference>
<dbReference type="CDD" id="cd08249">
    <property type="entry name" value="enoyl_reductase_like"/>
    <property type="match status" value="1"/>
</dbReference>
<dbReference type="Gene3D" id="3.90.180.10">
    <property type="entry name" value="Medium-chain alcohol dehydrogenases, catalytic domain"/>
    <property type="match status" value="1"/>
</dbReference>
<evidence type="ECO:0000313" key="8">
    <source>
        <dbReference type="Proteomes" id="UP001165205"/>
    </source>
</evidence>
<dbReference type="Pfam" id="PF08240">
    <property type="entry name" value="ADH_N"/>
    <property type="match status" value="1"/>
</dbReference>
<evidence type="ECO:0000256" key="4">
    <source>
        <dbReference type="ARBA" id="ARBA00023002"/>
    </source>
</evidence>
<dbReference type="InterPro" id="IPR011032">
    <property type="entry name" value="GroES-like_sf"/>
</dbReference>
<evidence type="ECO:0000256" key="3">
    <source>
        <dbReference type="ARBA" id="ARBA00022857"/>
    </source>
</evidence>
<keyword evidence="5" id="KW-0732">Signal</keyword>
<name>A0AAN4YG43_ASPOZ</name>
<organism evidence="7 8">
    <name type="scientific">Aspergillus oryzae</name>
    <name type="common">Yellow koji mold</name>
    <dbReference type="NCBI Taxonomy" id="5062"/>
    <lineage>
        <taxon>Eukaryota</taxon>
        <taxon>Fungi</taxon>
        <taxon>Dikarya</taxon>
        <taxon>Ascomycota</taxon>
        <taxon>Pezizomycotina</taxon>
        <taxon>Eurotiomycetes</taxon>
        <taxon>Eurotiomycetidae</taxon>
        <taxon>Eurotiales</taxon>
        <taxon>Aspergillaceae</taxon>
        <taxon>Aspergillus</taxon>
        <taxon>Aspergillus subgen. Circumdati</taxon>
    </lineage>
</organism>
<dbReference type="InterPro" id="IPR036291">
    <property type="entry name" value="NAD(P)-bd_dom_sf"/>
</dbReference>
<keyword evidence="4" id="KW-0560">Oxidoreductase</keyword>
<dbReference type="SUPFAM" id="SSF50129">
    <property type="entry name" value="GroES-like"/>
    <property type="match status" value="1"/>
</dbReference>
<dbReference type="AlphaFoldDB" id="A0AAN4YG43"/>
<dbReference type="PANTHER" id="PTHR45348">
    <property type="entry name" value="HYPOTHETICAL OXIDOREDUCTASE (EUROFUNG)"/>
    <property type="match status" value="1"/>
</dbReference>
<proteinExistence type="inferred from homology"/>
<gene>
    <name evidence="7" type="ORF">Aory04_000211400</name>
</gene>
<feature type="chain" id="PRO_5042841350" evidence="5">
    <location>
        <begin position="27"/>
        <end position="386"/>
    </location>
</feature>
<dbReference type="InterPro" id="IPR020843">
    <property type="entry name" value="ER"/>
</dbReference>
<evidence type="ECO:0000256" key="2">
    <source>
        <dbReference type="ARBA" id="ARBA00022741"/>
    </source>
</evidence>
<evidence type="ECO:0000256" key="1">
    <source>
        <dbReference type="ARBA" id="ARBA00008072"/>
    </source>
</evidence>
<accession>A0AAN4YG43</accession>
<dbReference type="GO" id="GO:0016651">
    <property type="term" value="F:oxidoreductase activity, acting on NAD(P)H"/>
    <property type="evidence" value="ECO:0007669"/>
    <property type="project" value="InterPro"/>
</dbReference>
<evidence type="ECO:0000256" key="5">
    <source>
        <dbReference type="SAM" id="SignalP"/>
    </source>
</evidence>
<dbReference type="Gene3D" id="3.40.50.720">
    <property type="entry name" value="NAD(P)-binding Rossmann-like Domain"/>
    <property type="match status" value="1"/>
</dbReference>